<comment type="caution">
    <text evidence="2">The sequence shown here is derived from an EMBL/GenBank/DDBJ whole genome shotgun (WGS) entry which is preliminary data.</text>
</comment>
<protein>
    <submittedName>
        <fullName evidence="2">Histone deacetylase HDT2</fullName>
    </submittedName>
</protein>
<dbReference type="Gene3D" id="2.60.120.340">
    <property type="entry name" value="Nucleoplasmin core domain"/>
    <property type="match status" value="1"/>
</dbReference>
<dbReference type="EMBL" id="NCVQ01000006">
    <property type="protein sequence ID" value="PWZ22851.1"/>
    <property type="molecule type" value="Genomic_DNA"/>
</dbReference>
<reference evidence="2" key="1">
    <citation type="journal article" date="2018" name="Nat. Genet.">
        <title>Extensive intraspecific gene order and gene structural variations between Mo17 and other maize genomes.</title>
        <authorList>
            <person name="Sun S."/>
            <person name="Zhou Y."/>
            <person name="Chen J."/>
            <person name="Shi J."/>
            <person name="Zhao H."/>
            <person name="Zhao H."/>
            <person name="Song W."/>
            <person name="Zhang M."/>
            <person name="Cui Y."/>
            <person name="Dong X."/>
            <person name="Liu H."/>
            <person name="Ma X."/>
            <person name="Jiao Y."/>
            <person name="Wang B."/>
            <person name="Wei X."/>
            <person name="Stein J.C."/>
            <person name="Glaubitz J.C."/>
            <person name="Lu F."/>
            <person name="Yu G."/>
            <person name="Liang C."/>
            <person name="Fengler K."/>
            <person name="Li B."/>
            <person name="Rafalski A."/>
            <person name="Schnable P.S."/>
            <person name="Ware D.H."/>
            <person name="Buckler E.S."/>
            <person name="Lai J."/>
        </authorList>
    </citation>
    <scope>NUCLEOTIDE SEQUENCE [LARGE SCALE GENOMIC DNA]</scope>
    <source>
        <tissue evidence="2">Seedling</tissue>
    </source>
</reference>
<name>A0A3L6ERZ4_MAIZE</name>
<feature type="domain" description="Nucleoplasmin-like" evidence="1">
    <location>
        <begin position="38"/>
        <end position="107"/>
    </location>
</feature>
<dbReference type="Pfam" id="PF17800">
    <property type="entry name" value="NPL"/>
    <property type="match status" value="1"/>
</dbReference>
<organism evidence="2">
    <name type="scientific">Zea mays</name>
    <name type="common">Maize</name>
    <dbReference type="NCBI Taxonomy" id="4577"/>
    <lineage>
        <taxon>Eukaryota</taxon>
        <taxon>Viridiplantae</taxon>
        <taxon>Streptophyta</taxon>
        <taxon>Embryophyta</taxon>
        <taxon>Tracheophyta</taxon>
        <taxon>Spermatophyta</taxon>
        <taxon>Magnoliopsida</taxon>
        <taxon>Liliopsida</taxon>
        <taxon>Poales</taxon>
        <taxon>Poaceae</taxon>
        <taxon>PACMAD clade</taxon>
        <taxon>Panicoideae</taxon>
        <taxon>Andropogonodae</taxon>
        <taxon>Andropogoneae</taxon>
        <taxon>Tripsacinae</taxon>
        <taxon>Zea</taxon>
    </lineage>
</organism>
<dbReference type="Proteomes" id="UP000251960">
    <property type="component" value="Chromosome 5"/>
</dbReference>
<gene>
    <name evidence="2" type="primary">HDT2_1</name>
    <name evidence="2" type="ORF">Zm00014a_040112</name>
</gene>
<proteinExistence type="predicted"/>
<sequence>MQLNVSTANGLVPLEEISYFPAICDVNGLSYLLWILKGVVVRPGATVKCDPGEFWCHVSQIALHDRKGNEEVRVFVKVDGKEFWIGKLSVDKYPQCKTSLVFEKESRIDGIEERECGTWYATKTKI</sequence>
<evidence type="ECO:0000313" key="2">
    <source>
        <dbReference type="EMBL" id="PWZ22851.1"/>
    </source>
</evidence>
<dbReference type="InterPro" id="IPR041232">
    <property type="entry name" value="NPL"/>
</dbReference>
<dbReference type="AlphaFoldDB" id="A0A3L6ERZ4"/>
<evidence type="ECO:0000259" key="1">
    <source>
        <dbReference type="Pfam" id="PF17800"/>
    </source>
</evidence>
<accession>A0A3L6ERZ4</accession>